<accession>A0A1S8L376</accession>
<name>A0A1S8L376_9CLOT</name>
<dbReference type="AlphaFoldDB" id="A0A1S8L376"/>
<gene>
    <name evidence="2" type="ORF">CROST_032530</name>
</gene>
<sequence>MEWKEKLEIFLGGTFHQDIESPENAIKEYSDLWKESLLDITNAINNFMNSDLSIDEKNEFIERNTEIYFPAMQKEPIAWLNEVNIFFKKELLK</sequence>
<reference evidence="2 3" key="1">
    <citation type="submission" date="2022-04" db="EMBL/GenBank/DDBJ databases">
        <title>Genome sequence of C. roseum typestrain.</title>
        <authorList>
            <person name="Poehlein A."/>
            <person name="Schoch T."/>
            <person name="Duerre P."/>
            <person name="Daniel R."/>
        </authorList>
    </citation>
    <scope>NUCLEOTIDE SEQUENCE [LARGE SCALE GENOMIC DNA]</scope>
    <source>
        <strain evidence="2 3">DSM 7320</strain>
    </source>
</reference>
<dbReference type="InterPro" id="IPR041129">
    <property type="entry name" value="CdiI_2"/>
</dbReference>
<dbReference type="EMBL" id="CP096983">
    <property type="protein sequence ID" value="URZ12531.1"/>
    <property type="molecule type" value="Genomic_DNA"/>
</dbReference>
<dbReference type="STRING" id="84029.CROST_28260"/>
<dbReference type="Pfam" id="PF18593">
    <property type="entry name" value="CdiI_2"/>
    <property type="match status" value="1"/>
</dbReference>
<proteinExistence type="predicted"/>
<evidence type="ECO:0000259" key="1">
    <source>
        <dbReference type="Pfam" id="PF18593"/>
    </source>
</evidence>
<evidence type="ECO:0000313" key="2">
    <source>
        <dbReference type="EMBL" id="URZ12531.1"/>
    </source>
</evidence>
<dbReference type="KEGG" id="crw:CROST_032530"/>
<evidence type="ECO:0000313" key="3">
    <source>
        <dbReference type="Proteomes" id="UP000190951"/>
    </source>
</evidence>
<dbReference type="RefSeq" id="WP_139355975.1">
    <property type="nucleotide sequence ID" value="NZ_CP096983.1"/>
</dbReference>
<keyword evidence="3" id="KW-1185">Reference proteome</keyword>
<organism evidence="2 3">
    <name type="scientific">Clostridium felsineum</name>
    <dbReference type="NCBI Taxonomy" id="36839"/>
    <lineage>
        <taxon>Bacteria</taxon>
        <taxon>Bacillati</taxon>
        <taxon>Bacillota</taxon>
        <taxon>Clostridia</taxon>
        <taxon>Eubacteriales</taxon>
        <taxon>Clostridiaceae</taxon>
        <taxon>Clostridium</taxon>
    </lineage>
</organism>
<protein>
    <recommendedName>
        <fullName evidence="1">CdiI immunity protein domain-containing protein</fullName>
    </recommendedName>
</protein>
<feature type="domain" description="CdiI immunity protein" evidence="1">
    <location>
        <begin position="5"/>
        <end position="84"/>
    </location>
</feature>
<dbReference type="Proteomes" id="UP000190951">
    <property type="component" value="Chromosome"/>
</dbReference>